<organism evidence="1">
    <name type="scientific">Tanacetum cinerariifolium</name>
    <name type="common">Dalmatian daisy</name>
    <name type="synonym">Chrysanthemum cinerariifolium</name>
    <dbReference type="NCBI Taxonomy" id="118510"/>
    <lineage>
        <taxon>Eukaryota</taxon>
        <taxon>Viridiplantae</taxon>
        <taxon>Streptophyta</taxon>
        <taxon>Embryophyta</taxon>
        <taxon>Tracheophyta</taxon>
        <taxon>Spermatophyta</taxon>
        <taxon>Magnoliopsida</taxon>
        <taxon>eudicotyledons</taxon>
        <taxon>Gunneridae</taxon>
        <taxon>Pentapetalae</taxon>
        <taxon>asterids</taxon>
        <taxon>campanulids</taxon>
        <taxon>Asterales</taxon>
        <taxon>Asteraceae</taxon>
        <taxon>Asteroideae</taxon>
        <taxon>Anthemideae</taxon>
        <taxon>Anthemidinae</taxon>
        <taxon>Tanacetum</taxon>
    </lineage>
</organism>
<reference evidence="1" key="1">
    <citation type="journal article" date="2019" name="Sci. Rep.">
        <title>Draft genome of Tanacetum cinerariifolium, the natural source of mosquito coil.</title>
        <authorList>
            <person name="Yamashiro T."/>
            <person name="Shiraishi A."/>
            <person name="Satake H."/>
            <person name="Nakayama K."/>
        </authorList>
    </citation>
    <scope>NUCLEOTIDE SEQUENCE</scope>
</reference>
<comment type="caution">
    <text evidence="1">The sequence shown here is derived from an EMBL/GenBank/DDBJ whole genome shotgun (WGS) entry which is preliminary data.</text>
</comment>
<name>A0A6L2KQ26_TANCI</name>
<sequence length="69" mass="7378">CGGCCGFGRHHRGSFKRLATLRLQQGLRHHSLTPQGAAVVAVPSSDSHHNGGLVADILYSTPNHDQVNH</sequence>
<accession>A0A6L2KQ26</accession>
<gene>
    <name evidence="1" type="ORF">Tci_023611</name>
</gene>
<proteinExistence type="predicted"/>
<dbReference type="EMBL" id="BKCJ010002896">
    <property type="protein sequence ID" value="GEU51633.1"/>
    <property type="molecule type" value="Genomic_DNA"/>
</dbReference>
<evidence type="ECO:0000313" key="1">
    <source>
        <dbReference type="EMBL" id="GEU51633.1"/>
    </source>
</evidence>
<dbReference type="AlphaFoldDB" id="A0A6L2KQ26"/>
<protein>
    <submittedName>
        <fullName evidence="1">Uncharacterized protein</fullName>
    </submittedName>
</protein>
<feature type="non-terminal residue" evidence="1">
    <location>
        <position position="1"/>
    </location>
</feature>